<accession>A0A1M2V8W4</accession>
<gene>
    <name evidence="2" type="ORF">TRAPUB_5305</name>
</gene>
<evidence type="ECO:0000256" key="1">
    <source>
        <dbReference type="SAM" id="MobiDB-lite"/>
    </source>
</evidence>
<dbReference type="SUPFAM" id="SSF50370">
    <property type="entry name" value="Ricin B-like lectins"/>
    <property type="match status" value="1"/>
</dbReference>
<dbReference type="Gene3D" id="2.80.10.50">
    <property type="match status" value="1"/>
</dbReference>
<comment type="caution">
    <text evidence="2">The sequence shown here is derived from an EMBL/GenBank/DDBJ whole genome shotgun (WGS) entry which is preliminary data.</text>
</comment>
<sequence>MLLKQGEPCQLWHFARCGTLAASSDHAELEDTKRTESEPTGPPPPTLHVLAHAHEDIALELANASRRWVKHRPIHKEPSQQWRFIATGDEEVIPACDGSMKNQPLYLTVQGRAEPNALVVASSYPVGWYVERSKVMDGKCTVRMFWPDTNLVISTEKSVDGNNVVLAECDGTLFLKWSDITI</sequence>
<evidence type="ECO:0000313" key="2">
    <source>
        <dbReference type="EMBL" id="OJT03976.1"/>
    </source>
</evidence>
<proteinExistence type="predicted"/>
<dbReference type="EMBL" id="MNAD01001565">
    <property type="protein sequence ID" value="OJT03976.1"/>
    <property type="molecule type" value="Genomic_DNA"/>
</dbReference>
<protein>
    <submittedName>
        <fullName evidence="2">Uncharacterized protein</fullName>
    </submittedName>
</protein>
<reference evidence="2 3" key="1">
    <citation type="submission" date="2016-10" db="EMBL/GenBank/DDBJ databases">
        <title>Genome sequence of the basidiomycete white-rot fungus Trametes pubescens.</title>
        <authorList>
            <person name="Makela M.R."/>
            <person name="Granchi Z."/>
            <person name="Peng M."/>
            <person name="De Vries R.P."/>
            <person name="Grigoriev I."/>
            <person name="Riley R."/>
            <person name="Hilden K."/>
        </authorList>
    </citation>
    <scope>NUCLEOTIDE SEQUENCE [LARGE SCALE GENOMIC DNA]</scope>
    <source>
        <strain evidence="2 3">FBCC735</strain>
    </source>
</reference>
<dbReference type="Proteomes" id="UP000184267">
    <property type="component" value="Unassembled WGS sequence"/>
</dbReference>
<dbReference type="OrthoDB" id="2739433at2759"/>
<dbReference type="InterPro" id="IPR035992">
    <property type="entry name" value="Ricin_B-like_lectins"/>
</dbReference>
<feature type="compositionally biased region" description="Basic and acidic residues" evidence="1">
    <location>
        <begin position="25"/>
        <end position="37"/>
    </location>
</feature>
<feature type="region of interest" description="Disordered" evidence="1">
    <location>
        <begin position="25"/>
        <end position="46"/>
    </location>
</feature>
<evidence type="ECO:0000313" key="3">
    <source>
        <dbReference type="Proteomes" id="UP000184267"/>
    </source>
</evidence>
<dbReference type="AlphaFoldDB" id="A0A1M2V8W4"/>
<organism evidence="2 3">
    <name type="scientific">Trametes pubescens</name>
    <name type="common">White-rot fungus</name>
    <dbReference type="NCBI Taxonomy" id="154538"/>
    <lineage>
        <taxon>Eukaryota</taxon>
        <taxon>Fungi</taxon>
        <taxon>Dikarya</taxon>
        <taxon>Basidiomycota</taxon>
        <taxon>Agaricomycotina</taxon>
        <taxon>Agaricomycetes</taxon>
        <taxon>Polyporales</taxon>
        <taxon>Polyporaceae</taxon>
        <taxon>Trametes</taxon>
    </lineage>
</organism>
<keyword evidence="3" id="KW-1185">Reference proteome</keyword>
<name>A0A1M2V8W4_TRAPU</name>